<evidence type="ECO:0000313" key="11">
    <source>
        <dbReference type="EMBL" id="GGE12668.1"/>
    </source>
</evidence>
<dbReference type="Pfam" id="PF00909">
    <property type="entry name" value="Ammonium_transp"/>
    <property type="match status" value="1"/>
</dbReference>
<evidence type="ECO:0000256" key="3">
    <source>
        <dbReference type="ARBA" id="ARBA00022448"/>
    </source>
</evidence>
<dbReference type="SUPFAM" id="SSF111352">
    <property type="entry name" value="Ammonium transporter"/>
    <property type="match status" value="1"/>
</dbReference>
<evidence type="ECO:0000256" key="8">
    <source>
        <dbReference type="RuleBase" id="RU362002"/>
    </source>
</evidence>
<name>A0A916ZT67_9SPHN</name>
<evidence type="ECO:0000256" key="2">
    <source>
        <dbReference type="ARBA" id="ARBA00005887"/>
    </source>
</evidence>
<dbReference type="NCBIfam" id="TIGR00836">
    <property type="entry name" value="amt"/>
    <property type="match status" value="1"/>
</dbReference>
<dbReference type="Gene3D" id="1.10.3430.10">
    <property type="entry name" value="Ammonium transporter AmtB like domains"/>
    <property type="match status" value="1"/>
</dbReference>
<dbReference type="PANTHER" id="PTHR43029">
    <property type="entry name" value="AMMONIUM TRANSPORTER MEP2"/>
    <property type="match status" value="1"/>
</dbReference>
<evidence type="ECO:0000256" key="6">
    <source>
        <dbReference type="ARBA" id="ARBA00023136"/>
    </source>
</evidence>
<feature type="chain" id="PRO_5036791813" description="Ammonium transporter" evidence="9">
    <location>
        <begin position="26"/>
        <end position="473"/>
    </location>
</feature>
<organism evidence="11 12">
    <name type="scientific">Sandarakinorhabdus glacialis</name>
    <dbReference type="NCBI Taxonomy" id="1614636"/>
    <lineage>
        <taxon>Bacteria</taxon>
        <taxon>Pseudomonadati</taxon>
        <taxon>Pseudomonadota</taxon>
        <taxon>Alphaproteobacteria</taxon>
        <taxon>Sphingomonadales</taxon>
        <taxon>Sphingosinicellaceae</taxon>
        <taxon>Sandarakinorhabdus</taxon>
    </lineage>
</organism>
<dbReference type="InterPro" id="IPR001905">
    <property type="entry name" value="Ammonium_transpt"/>
</dbReference>
<sequence>MKFDLNKLGLAAAGIGLLVAAPAFAQEAAAVADAVTTAAPAVATPVTTVVVAVPAEVVPVPNKGDTGFMMIATVLVLLMILPGLQLFYGGLTRTKNMLSTMTQIGAATCFAMLIWVIYGYTMAFGPDASDGLKPYISGFGKMFLAGITPDSTAATFTDGVVIPEYVFVAFQMTFAAITVSLVLGSVVERIKFSAVMVFTLVWLTIVYFPIAHMVWAAGGLFFEMGALDFAGGTVVHINAGVSALVAAIILGKRIGYQKDSMAPHSLTLTMVGAGLLWVGWFGFNAGSALEANGSAALAMINTFVATAAAALVWMLSERIAGHKPSALGLASGIIAGLVAVTPAAGNSGPFGAIVLGGVAAVVCYIFVAVVKPRLGYDDSLDAFGIHGVGGIVGAIGTGIVYAPGFGGPGGADFDMGKQLVTQFLAVGTTIVWAAIGTAIAIYAAKALTGLRVSPEVEREGLDLGEHGERAYNN</sequence>
<keyword evidence="4 8" id="KW-0812">Transmembrane</keyword>
<evidence type="ECO:0000313" key="12">
    <source>
        <dbReference type="Proteomes" id="UP000635071"/>
    </source>
</evidence>
<evidence type="ECO:0000256" key="9">
    <source>
        <dbReference type="SAM" id="SignalP"/>
    </source>
</evidence>
<gene>
    <name evidence="11" type="primary">amtB</name>
    <name evidence="11" type="ORF">GCM10011529_18830</name>
</gene>
<evidence type="ECO:0000256" key="1">
    <source>
        <dbReference type="ARBA" id="ARBA00004141"/>
    </source>
</evidence>
<comment type="similarity">
    <text evidence="2 8">Belongs to the ammonia transporter channel (TC 1.A.11.2) family.</text>
</comment>
<feature type="transmembrane region" description="Helical" evidence="8">
    <location>
        <begin position="295"/>
        <end position="314"/>
    </location>
</feature>
<reference evidence="11" key="2">
    <citation type="submission" date="2020-09" db="EMBL/GenBank/DDBJ databases">
        <authorList>
            <person name="Sun Q."/>
            <person name="Zhou Y."/>
        </authorList>
    </citation>
    <scope>NUCLEOTIDE SEQUENCE</scope>
    <source>
        <strain evidence="11">CGMCC 1.15519</strain>
    </source>
</reference>
<feature type="transmembrane region" description="Helical" evidence="8">
    <location>
        <begin position="262"/>
        <end position="283"/>
    </location>
</feature>
<feature type="signal peptide" evidence="9">
    <location>
        <begin position="1"/>
        <end position="25"/>
    </location>
</feature>
<dbReference type="RefSeq" id="WP_188762683.1">
    <property type="nucleotide sequence ID" value="NZ_BMJM01000005.1"/>
</dbReference>
<keyword evidence="6 8" id="KW-0472">Membrane</keyword>
<keyword evidence="3 8" id="KW-0813">Transport</keyword>
<dbReference type="PROSITE" id="PS01219">
    <property type="entry name" value="AMMONIUM_TRANSP"/>
    <property type="match status" value="1"/>
</dbReference>
<keyword evidence="9" id="KW-0732">Signal</keyword>
<reference evidence="11" key="1">
    <citation type="journal article" date="2014" name="Int. J. Syst. Evol. Microbiol.">
        <title>Complete genome sequence of Corynebacterium casei LMG S-19264T (=DSM 44701T), isolated from a smear-ripened cheese.</title>
        <authorList>
            <consortium name="US DOE Joint Genome Institute (JGI-PGF)"/>
            <person name="Walter F."/>
            <person name="Albersmeier A."/>
            <person name="Kalinowski J."/>
            <person name="Ruckert C."/>
        </authorList>
    </citation>
    <scope>NUCLEOTIDE SEQUENCE</scope>
    <source>
        <strain evidence="11">CGMCC 1.15519</strain>
    </source>
</reference>
<keyword evidence="7 8" id="KW-0924">Ammonia transport</keyword>
<keyword evidence="12" id="KW-1185">Reference proteome</keyword>
<evidence type="ECO:0000256" key="5">
    <source>
        <dbReference type="ARBA" id="ARBA00022989"/>
    </source>
</evidence>
<dbReference type="InterPro" id="IPR002229">
    <property type="entry name" value="RhesusRHD"/>
</dbReference>
<dbReference type="InterPro" id="IPR024041">
    <property type="entry name" value="NH4_transpt_AmtB-like_dom"/>
</dbReference>
<feature type="transmembrane region" description="Helical" evidence="8">
    <location>
        <begin position="100"/>
        <end position="120"/>
    </location>
</feature>
<keyword evidence="5 8" id="KW-1133">Transmembrane helix</keyword>
<feature type="transmembrane region" description="Helical" evidence="8">
    <location>
        <begin position="194"/>
        <end position="217"/>
    </location>
</feature>
<accession>A0A916ZT67</accession>
<feature type="transmembrane region" description="Helical" evidence="8">
    <location>
        <begin position="350"/>
        <end position="370"/>
    </location>
</feature>
<feature type="transmembrane region" description="Helical" evidence="8">
    <location>
        <begin position="229"/>
        <end position="250"/>
    </location>
</feature>
<proteinExistence type="inferred from homology"/>
<feature type="transmembrane region" description="Helical" evidence="8">
    <location>
        <begin position="326"/>
        <end position="344"/>
    </location>
</feature>
<evidence type="ECO:0000256" key="7">
    <source>
        <dbReference type="ARBA" id="ARBA00023177"/>
    </source>
</evidence>
<dbReference type="GO" id="GO:0008519">
    <property type="term" value="F:ammonium channel activity"/>
    <property type="evidence" value="ECO:0007669"/>
    <property type="project" value="InterPro"/>
</dbReference>
<evidence type="ECO:0000256" key="4">
    <source>
        <dbReference type="ARBA" id="ARBA00022692"/>
    </source>
</evidence>
<dbReference type="PANTHER" id="PTHR43029:SF10">
    <property type="entry name" value="AMMONIUM TRANSPORTER MEP2"/>
    <property type="match status" value="1"/>
</dbReference>
<feature type="transmembrane region" description="Helical" evidence="8">
    <location>
        <begin position="165"/>
        <end position="187"/>
    </location>
</feature>
<dbReference type="PRINTS" id="PR00342">
    <property type="entry name" value="RHESUSRHD"/>
</dbReference>
<dbReference type="AlphaFoldDB" id="A0A916ZT67"/>
<comment type="caution">
    <text evidence="11">The sequence shown here is derived from an EMBL/GenBank/DDBJ whole genome shotgun (WGS) entry which is preliminary data.</text>
</comment>
<dbReference type="Proteomes" id="UP000635071">
    <property type="component" value="Unassembled WGS sequence"/>
</dbReference>
<feature type="transmembrane region" description="Helical" evidence="8">
    <location>
        <begin position="68"/>
        <end position="88"/>
    </location>
</feature>
<evidence type="ECO:0000259" key="10">
    <source>
        <dbReference type="Pfam" id="PF00909"/>
    </source>
</evidence>
<dbReference type="EMBL" id="BMJM01000005">
    <property type="protein sequence ID" value="GGE12668.1"/>
    <property type="molecule type" value="Genomic_DNA"/>
</dbReference>
<feature type="transmembrane region" description="Helical" evidence="8">
    <location>
        <begin position="382"/>
        <end position="403"/>
    </location>
</feature>
<feature type="domain" description="Ammonium transporter AmtB-like" evidence="10">
    <location>
        <begin position="68"/>
        <end position="471"/>
    </location>
</feature>
<dbReference type="GO" id="GO:0005886">
    <property type="term" value="C:plasma membrane"/>
    <property type="evidence" value="ECO:0007669"/>
    <property type="project" value="UniProtKB-SubCell"/>
</dbReference>
<dbReference type="InterPro" id="IPR029020">
    <property type="entry name" value="Ammonium/urea_transptr"/>
</dbReference>
<feature type="transmembrane region" description="Helical" evidence="8">
    <location>
        <begin position="423"/>
        <end position="444"/>
    </location>
</feature>
<dbReference type="InterPro" id="IPR018047">
    <property type="entry name" value="Ammonium_transpt_CS"/>
</dbReference>
<protein>
    <recommendedName>
        <fullName evidence="8">Ammonium transporter</fullName>
    </recommendedName>
</protein>
<comment type="subcellular location">
    <subcellularLocation>
        <location evidence="8">Cell membrane</location>
        <topology evidence="8">Multi-pass membrane protein</topology>
    </subcellularLocation>
    <subcellularLocation>
        <location evidence="1">Membrane</location>
        <topology evidence="1">Multi-pass membrane protein</topology>
    </subcellularLocation>
</comment>